<evidence type="ECO:0000259" key="1">
    <source>
        <dbReference type="Pfam" id="PF13657"/>
    </source>
</evidence>
<comment type="caution">
    <text evidence="2">The sequence shown here is derived from an EMBL/GenBank/DDBJ whole genome shotgun (WGS) entry which is preliminary data.</text>
</comment>
<organism evidence="2 3">
    <name type="scientific">Aureibaculum flavum</name>
    <dbReference type="NCBI Taxonomy" id="2795986"/>
    <lineage>
        <taxon>Bacteria</taxon>
        <taxon>Pseudomonadati</taxon>
        <taxon>Bacteroidota</taxon>
        <taxon>Flavobacteriia</taxon>
        <taxon>Flavobacteriales</taxon>
        <taxon>Flavobacteriaceae</taxon>
        <taxon>Aureibaculum</taxon>
    </lineage>
</organism>
<feature type="domain" description="HipA N-terminal subdomain 1" evidence="1">
    <location>
        <begin position="5"/>
        <end position="102"/>
    </location>
</feature>
<accession>A0ABS0WLR4</accession>
<reference evidence="2 3" key="1">
    <citation type="submission" date="2020-12" db="EMBL/GenBank/DDBJ databases">
        <title>Aureibaculum luteum sp. nov. and Aureibaculum flavum sp. nov., novel members of the family Flavobacteriaceae isolated from Antarctic intertidal sediments.</title>
        <authorList>
            <person name="He X."/>
            <person name="Zhang X."/>
        </authorList>
    </citation>
    <scope>NUCLEOTIDE SEQUENCE [LARGE SCALE GENOMIC DNA]</scope>
    <source>
        <strain evidence="2 3">A20</strain>
    </source>
</reference>
<dbReference type="InterPro" id="IPR052028">
    <property type="entry name" value="HipA_Ser/Thr_kinase"/>
</dbReference>
<dbReference type="Proteomes" id="UP000623301">
    <property type="component" value="Unassembled WGS sequence"/>
</dbReference>
<dbReference type="RefSeq" id="WP_198839737.1">
    <property type="nucleotide sequence ID" value="NZ_JAEHFJ010000001.1"/>
</dbReference>
<name>A0ABS0WLR4_9FLAO</name>
<dbReference type="NCBIfam" id="TIGR03071">
    <property type="entry name" value="couple_hipA"/>
    <property type="match status" value="1"/>
</dbReference>
<dbReference type="PANTHER" id="PTHR37419:SF6">
    <property type="entry name" value="KINASE HI_0665-RELATED"/>
    <property type="match status" value="1"/>
</dbReference>
<evidence type="ECO:0000313" key="3">
    <source>
        <dbReference type="Proteomes" id="UP000623301"/>
    </source>
</evidence>
<sequence length="112" mass="13038">MRKGKVFYKNHLAGIITETNEGEYEFQYNNQYAKDHPNDFITFTMPVREKPYKEKRLFPFFEGLIPEGWLLDIASKNWKINKNDRMGLLLTCCQNCIGAVSVEPITEEENGA</sequence>
<dbReference type="PANTHER" id="PTHR37419">
    <property type="entry name" value="SERINE/THREONINE-PROTEIN KINASE TOXIN HIPA"/>
    <property type="match status" value="1"/>
</dbReference>
<keyword evidence="3" id="KW-1185">Reference proteome</keyword>
<evidence type="ECO:0000313" key="2">
    <source>
        <dbReference type="EMBL" id="MBJ2172915.1"/>
    </source>
</evidence>
<proteinExistence type="predicted"/>
<dbReference type="Pfam" id="PF13657">
    <property type="entry name" value="Couple_hipA"/>
    <property type="match status" value="1"/>
</dbReference>
<gene>
    <name evidence="2" type="ORF">JBL43_01615</name>
</gene>
<dbReference type="InterPro" id="IPR017508">
    <property type="entry name" value="HipA_N1"/>
</dbReference>
<protein>
    <submittedName>
        <fullName evidence="2">HipA N-terminal domain-containing protein</fullName>
    </submittedName>
</protein>
<dbReference type="EMBL" id="JAEHFJ010000001">
    <property type="protein sequence ID" value="MBJ2172915.1"/>
    <property type="molecule type" value="Genomic_DNA"/>
</dbReference>